<protein>
    <submittedName>
        <fullName evidence="1">Uncharacterized protein</fullName>
    </submittedName>
</protein>
<dbReference type="KEGG" id="tsa:AciPR4_0251"/>
<organism evidence="1 2">
    <name type="scientific">Terriglobus saanensis (strain ATCC BAA-1853 / DSM 23119 / SP1PR4)</name>
    <dbReference type="NCBI Taxonomy" id="401053"/>
    <lineage>
        <taxon>Bacteria</taxon>
        <taxon>Pseudomonadati</taxon>
        <taxon>Acidobacteriota</taxon>
        <taxon>Terriglobia</taxon>
        <taxon>Terriglobales</taxon>
        <taxon>Acidobacteriaceae</taxon>
        <taxon>Terriglobus</taxon>
    </lineage>
</organism>
<dbReference type="eggNOG" id="ENOG502ZRTP">
    <property type="taxonomic scope" value="Bacteria"/>
</dbReference>
<dbReference type="AlphaFoldDB" id="E8V0M6"/>
<keyword evidence="2" id="KW-1185">Reference proteome</keyword>
<name>E8V0M6_TERSS</name>
<dbReference type="RefSeq" id="WP_013566822.1">
    <property type="nucleotide sequence ID" value="NC_014963.1"/>
</dbReference>
<proteinExistence type="predicted"/>
<dbReference type="Proteomes" id="UP000006844">
    <property type="component" value="Chromosome"/>
</dbReference>
<accession>E8V0M6</accession>
<sequence>MMTTAGTKRARIVANMFRYKFVLTLLFSFAYSAHAKMLPYHLNCDLGKGSTQTMRLQSVTVRLIHGDGNCHVEVSDVEGKLLFEHVATGIQISSAQGPTKEGLVFFVIQDDSSPSRLFVLGLGPHPRVIATIRNGYGFWIENGCSDGRWHIWTADDAFQGDPELADVYHQDLFVPEVALNIHGNALVNESSACKSHFDHRTAAIRLQLTTREIDEFRNRRVKNAFRSGQVKGYILDIVFGDLYSGREEVAKNELHRMWPADDEQRLWKWMLQKRSEGILARLDLTKAM</sequence>
<dbReference type="EMBL" id="CP002467">
    <property type="protein sequence ID" value="ADV81089.1"/>
    <property type="molecule type" value="Genomic_DNA"/>
</dbReference>
<evidence type="ECO:0000313" key="1">
    <source>
        <dbReference type="EMBL" id="ADV81089.1"/>
    </source>
</evidence>
<evidence type="ECO:0000313" key="2">
    <source>
        <dbReference type="Proteomes" id="UP000006844"/>
    </source>
</evidence>
<gene>
    <name evidence="1" type="ordered locus">AciPR4_0251</name>
</gene>
<reference evidence="1 2" key="1">
    <citation type="journal article" date="2012" name="Stand. Genomic Sci.">
        <title>Complete genome sequence of Terriglobus saanensis type strain SP1PR4(T), an Acidobacteria from tundra soil.</title>
        <authorList>
            <person name="Rawat S.R."/>
            <person name="Mannisto M.K."/>
            <person name="Starovoytov V."/>
            <person name="Goodwin L."/>
            <person name="Nolan M."/>
            <person name="Hauser L."/>
            <person name="Land M."/>
            <person name="Davenport K.W."/>
            <person name="Woyke T."/>
            <person name="Haggblom M.M."/>
        </authorList>
    </citation>
    <scope>NUCLEOTIDE SEQUENCE</scope>
    <source>
        <strain evidence="2">ATCC BAA-1853 / DSM 23119 / SP1PR4</strain>
    </source>
</reference>
<dbReference type="STRING" id="401053.AciPR4_0251"/>
<dbReference type="HOGENOM" id="CLU_966223_0_0_0"/>